<feature type="compositionally biased region" description="Basic and acidic residues" evidence="1">
    <location>
        <begin position="1"/>
        <end position="16"/>
    </location>
</feature>
<feature type="region of interest" description="Disordered" evidence="1">
    <location>
        <begin position="1"/>
        <end position="40"/>
    </location>
</feature>
<gene>
    <name evidence="2" type="ORF">SODALDRAFT_139374</name>
</gene>
<organism evidence="2 3">
    <name type="scientific">Sodiomyces alkalinus (strain CBS 110278 / VKM F-3762 / F11)</name>
    <name type="common">Alkaliphilic filamentous fungus</name>
    <dbReference type="NCBI Taxonomy" id="1314773"/>
    <lineage>
        <taxon>Eukaryota</taxon>
        <taxon>Fungi</taxon>
        <taxon>Dikarya</taxon>
        <taxon>Ascomycota</taxon>
        <taxon>Pezizomycotina</taxon>
        <taxon>Sordariomycetes</taxon>
        <taxon>Hypocreomycetidae</taxon>
        <taxon>Glomerellales</taxon>
        <taxon>Plectosphaerellaceae</taxon>
        <taxon>Sodiomyces</taxon>
    </lineage>
</organism>
<feature type="compositionally biased region" description="Basic and acidic residues" evidence="1">
    <location>
        <begin position="23"/>
        <end position="40"/>
    </location>
</feature>
<dbReference type="AlphaFoldDB" id="A0A3N2PZE0"/>
<evidence type="ECO:0000256" key="1">
    <source>
        <dbReference type="SAM" id="MobiDB-lite"/>
    </source>
</evidence>
<name>A0A3N2PZE0_SODAK</name>
<reference evidence="2 3" key="1">
    <citation type="journal article" date="2018" name="Mol. Ecol.">
        <title>The obligate alkalophilic soda-lake fungus Sodiomyces alkalinus has shifted to a protein diet.</title>
        <authorList>
            <person name="Grum-Grzhimaylo A.A."/>
            <person name="Falkoski D.L."/>
            <person name="van den Heuvel J."/>
            <person name="Valero-Jimenez C.A."/>
            <person name="Min B."/>
            <person name="Choi I.G."/>
            <person name="Lipzen A."/>
            <person name="Daum C.G."/>
            <person name="Aanen D.K."/>
            <person name="Tsang A."/>
            <person name="Henrissat B."/>
            <person name="Bilanenko E.N."/>
            <person name="de Vries R.P."/>
            <person name="van Kan J.A.L."/>
            <person name="Grigoriev I.V."/>
            <person name="Debets A.J.M."/>
        </authorList>
    </citation>
    <scope>NUCLEOTIDE SEQUENCE [LARGE SCALE GENOMIC DNA]</scope>
    <source>
        <strain evidence="2 3">F11</strain>
    </source>
</reference>
<evidence type="ECO:0000313" key="2">
    <source>
        <dbReference type="EMBL" id="ROT39852.1"/>
    </source>
</evidence>
<dbReference type="RefSeq" id="XP_028467658.1">
    <property type="nucleotide sequence ID" value="XM_028606777.1"/>
</dbReference>
<dbReference type="GeneID" id="39575255"/>
<dbReference type="EMBL" id="ML119053">
    <property type="protein sequence ID" value="ROT39852.1"/>
    <property type="molecule type" value="Genomic_DNA"/>
</dbReference>
<keyword evidence="3" id="KW-1185">Reference proteome</keyword>
<proteinExistence type="predicted"/>
<dbReference type="Proteomes" id="UP000272025">
    <property type="component" value="Unassembled WGS sequence"/>
</dbReference>
<evidence type="ECO:0000313" key="3">
    <source>
        <dbReference type="Proteomes" id="UP000272025"/>
    </source>
</evidence>
<sequence length="114" mass="13260">MDDVGLRKKKEKGEERRKKRKEEKKEGKREERKEKEKEYEGTAIATAKTIPRLRPVPFVPEPVESVLMSLISGERIGRDQWVPRGEEPQLGVSDSSDARIRRNVDAFPGRMRCR</sequence>
<accession>A0A3N2PZE0</accession>
<protein>
    <submittedName>
        <fullName evidence="2">Uncharacterized protein</fullName>
    </submittedName>
</protein>